<accession>A0A2D3C7A8</accession>
<name>A0A2D3C7A8_9EURY</name>
<dbReference type="Proteomes" id="UP000229678">
    <property type="component" value="Chromosome"/>
</dbReference>
<gene>
    <name evidence="1" type="ORF">BKM01_07300</name>
</gene>
<evidence type="ECO:0000313" key="1">
    <source>
        <dbReference type="EMBL" id="ATU08594.1"/>
    </source>
</evidence>
<organism evidence="1 2">
    <name type="scientific">Methanohalophilus portucalensis</name>
    <dbReference type="NCBI Taxonomy" id="39664"/>
    <lineage>
        <taxon>Archaea</taxon>
        <taxon>Methanobacteriati</taxon>
        <taxon>Methanobacteriota</taxon>
        <taxon>Stenosarchaea group</taxon>
        <taxon>Methanomicrobia</taxon>
        <taxon>Methanosarcinales</taxon>
        <taxon>Methanosarcinaceae</taxon>
        <taxon>Methanohalophilus</taxon>
    </lineage>
</organism>
<dbReference type="KEGG" id="mpot:BKM01_07300"/>
<protein>
    <submittedName>
        <fullName evidence="1">Uncharacterized protein</fullName>
    </submittedName>
</protein>
<evidence type="ECO:0000313" key="2">
    <source>
        <dbReference type="Proteomes" id="UP000229678"/>
    </source>
</evidence>
<dbReference type="EMBL" id="CP017881">
    <property type="protein sequence ID" value="ATU08594.1"/>
    <property type="molecule type" value="Genomic_DNA"/>
</dbReference>
<sequence length="260" mass="30450">MTDILGVKIVTSFQESLDQDSLKEVLLQNTQQTIMLNSQNEFSYLLDKIGGNEDLQDVGQYLFEEGYRRLASDSQFVMEDLIVILSEVFYRLTDSFKEYIVVENISDKNVSVRVGQLIRFFNFINALKKAPSYTSIINPREVNLLESNLDEIKVFIFANSVDWKPNREYWGKQYKDLEKLSYSKNIGYEPYYAAGVVEIIRTISNKKRHPAAFRKNFETTFNFYNDFHQMIGVYNLSLYAFIELLEAWVSLKPFIDNYIN</sequence>
<dbReference type="AlphaFoldDB" id="A0A2D3C7A8"/>
<reference evidence="2" key="1">
    <citation type="submission" date="2016-10" db="EMBL/GenBank/DDBJ databases">
        <authorList>
            <person name="L'haridon S."/>
            <person name="Corre E."/>
        </authorList>
    </citation>
    <scope>NUCLEOTIDE SEQUENCE [LARGE SCALE GENOMIC DNA]</scope>
    <source>
        <strain evidence="2">FDF-1T</strain>
    </source>
</reference>
<proteinExistence type="predicted"/>